<dbReference type="PANTHER" id="PTHR30128">
    <property type="entry name" value="OUTER MEMBRANE PROTEIN, OMPA-RELATED"/>
    <property type="match status" value="1"/>
</dbReference>
<dbReference type="PANTHER" id="PTHR30128:SF19">
    <property type="entry name" value="PHOTOSYSTEM I P700 CHLOROPHYLL A APOPROTEIN A1-RELATED"/>
    <property type="match status" value="1"/>
</dbReference>
<sequence>MEVFFRFLTLAIIFLWASENLFHVAWQGNFELWIQDPLHVRLIAHAIWDPHFGQPAVEAFTRGGHMHRTNFGIGHSIQDLLEAHIPPRGRLRRRHKAQHMYSLPAYAFIAQDFTTQVTLNAVNENSNSLSLIIGLGDFLVHHAITLDYIFTYIALLITSTSDKFSSTRKFS</sequence>
<dbReference type="InterPro" id="IPR001280">
    <property type="entry name" value="PSI_PsaA/B"/>
</dbReference>
<dbReference type="GO" id="GO:0015979">
    <property type="term" value="P:photosynthesis"/>
    <property type="evidence" value="ECO:0007669"/>
    <property type="project" value="InterPro"/>
</dbReference>
<organism evidence="2 3">
    <name type="scientific">Zingiber officinale</name>
    <name type="common">Ginger</name>
    <name type="synonym">Amomum zingiber</name>
    <dbReference type="NCBI Taxonomy" id="94328"/>
    <lineage>
        <taxon>Eukaryota</taxon>
        <taxon>Viridiplantae</taxon>
        <taxon>Streptophyta</taxon>
        <taxon>Embryophyta</taxon>
        <taxon>Tracheophyta</taxon>
        <taxon>Spermatophyta</taxon>
        <taxon>Magnoliopsida</taxon>
        <taxon>Liliopsida</taxon>
        <taxon>Zingiberales</taxon>
        <taxon>Zingiberaceae</taxon>
        <taxon>Zingiber</taxon>
    </lineage>
</organism>
<feature type="signal peptide" evidence="1">
    <location>
        <begin position="1"/>
        <end position="27"/>
    </location>
</feature>
<comment type="caution">
    <text evidence="2">The sequence shown here is derived from an EMBL/GenBank/DDBJ whole genome shotgun (WGS) entry which is preliminary data.</text>
</comment>
<dbReference type="AlphaFoldDB" id="A0A8J5L859"/>
<gene>
    <name evidence="2" type="ORF">ZIOFF_035816</name>
</gene>
<proteinExistence type="predicted"/>
<name>A0A8J5L859_ZINOF</name>
<dbReference type="Proteomes" id="UP000734854">
    <property type="component" value="Unassembled WGS sequence"/>
</dbReference>
<dbReference type="Pfam" id="PF00223">
    <property type="entry name" value="PsaA_PsaB"/>
    <property type="match status" value="1"/>
</dbReference>
<evidence type="ECO:0000313" key="2">
    <source>
        <dbReference type="EMBL" id="KAG6503501.1"/>
    </source>
</evidence>
<keyword evidence="1" id="KW-0732">Signal</keyword>
<reference evidence="2 3" key="1">
    <citation type="submission" date="2020-08" db="EMBL/GenBank/DDBJ databases">
        <title>Plant Genome Project.</title>
        <authorList>
            <person name="Zhang R.-G."/>
        </authorList>
    </citation>
    <scope>NUCLEOTIDE SEQUENCE [LARGE SCALE GENOMIC DNA]</scope>
    <source>
        <tissue evidence="2">Rhizome</tissue>
    </source>
</reference>
<accession>A0A8J5L859</accession>
<evidence type="ECO:0000256" key="1">
    <source>
        <dbReference type="SAM" id="SignalP"/>
    </source>
</evidence>
<dbReference type="InterPro" id="IPR036408">
    <property type="entry name" value="PSI_PsaA/B_sf"/>
</dbReference>
<dbReference type="GO" id="GO:0009535">
    <property type="term" value="C:chloroplast thylakoid membrane"/>
    <property type="evidence" value="ECO:0007669"/>
    <property type="project" value="TreeGrafter"/>
</dbReference>
<dbReference type="EMBL" id="JACMSC010000010">
    <property type="protein sequence ID" value="KAG6503501.1"/>
    <property type="molecule type" value="Genomic_DNA"/>
</dbReference>
<keyword evidence="3" id="KW-1185">Reference proteome</keyword>
<feature type="chain" id="PRO_5035249661" evidence="1">
    <location>
        <begin position="28"/>
        <end position="171"/>
    </location>
</feature>
<evidence type="ECO:0000313" key="3">
    <source>
        <dbReference type="Proteomes" id="UP000734854"/>
    </source>
</evidence>
<dbReference type="Gene3D" id="1.20.1130.10">
    <property type="entry name" value="Photosystem I PsaA/PsaB"/>
    <property type="match status" value="3"/>
</dbReference>
<protein>
    <submittedName>
        <fullName evidence="2">Uncharacterized protein</fullName>
    </submittedName>
</protein>
<dbReference type="SUPFAM" id="SSF81558">
    <property type="entry name" value="Photosystem I subunits PsaA/PsaB"/>
    <property type="match status" value="2"/>
</dbReference>